<feature type="transmembrane region" description="Helical" evidence="6">
    <location>
        <begin position="340"/>
        <end position="358"/>
    </location>
</feature>
<evidence type="ECO:0000256" key="6">
    <source>
        <dbReference type="SAM" id="Phobius"/>
    </source>
</evidence>
<comment type="subcellular location">
    <subcellularLocation>
        <location evidence="1">Membrane</location>
        <topology evidence="1">Multi-pass membrane protein</topology>
    </subcellularLocation>
</comment>
<dbReference type="InterPro" id="IPR039653">
    <property type="entry name" value="Prenyltransferase"/>
</dbReference>
<name>A0ABX1TJS8_9GAMM</name>
<evidence type="ECO:0000256" key="2">
    <source>
        <dbReference type="ARBA" id="ARBA00022475"/>
    </source>
</evidence>
<feature type="transmembrane region" description="Helical" evidence="6">
    <location>
        <begin position="385"/>
        <end position="407"/>
    </location>
</feature>
<dbReference type="NCBIfam" id="NF006088">
    <property type="entry name" value="PRK08238.1"/>
    <property type="match status" value="1"/>
</dbReference>
<evidence type="ECO:0000313" key="8">
    <source>
        <dbReference type="Proteomes" id="UP000760480"/>
    </source>
</evidence>
<dbReference type="RefSeq" id="WP_169248222.1">
    <property type="nucleotide sequence ID" value="NZ_SPMZ01000017.1"/>
</dbReference>
<dbReference type="InterPro" id="IPR023214">
    <property type="entry name" value="HAD_sf"/>
</dbReference>
<accession>A0ABX1TJS8</accession>
<dbReference type="CDD" id="cd13963">
    <property type="entry name" value="PT_UbiA_2"/>
    <property type="match status" value="1"/>
</dbReference>
<feature type="transmembrane region" description="Helical" evidence="6">
    <location>
        <begin position="291"/>
        <end position="308"/>
    </location>
</feature>
<dbReference type="Proteomes" id="UP000760480">
    <property type="component" value="Unassembled WGS sequence"/>
</dbReference>
<dbReference type="InterPro" id="IPR000537">
    <property type="entry name" value="UbiA_prenyltransferase"/>
</dbReference>
<dbReference type="EMBL" id="SPMZ01000017">
    <property type="protein sequence ID" value="NMQ18962.1"/>
    <property type="molecule type" value="Genomic_DNA"/>
</dbReference>
<feature type="transmembrane region" description="Helical" evidence="6">
    <location>
        <begin position="259"/>
        <end position="285"/>
    </location>
</feature>
<sequence>MNTLVPLCVDLDGTLLNSDLLLETVFTQLKCQPLAALHWPRWLAAGKARFKTELTALVDLEIETLPYNQAFLAFLHEQQRQGRVLVLVTATHRALAERVAAHLGLFDRVLATDGDRNLAGARKAETLVALYGERGFDYAGNAAVDVAVWQHARRAIVVNASAQVTARARASTEVERVFANEGSRLTQWIKGARLHQWLKNVLIFIPLVTAHAWNDPEKLALCLLAFLSFGLCASSVYLLNDLLDLATDRRHPRKCRRPFAAGTLPIQHGAAAIPLLLLAAFALSLWINPPWFAACLASYYLLTLFYSLRLKRVLMLDAIVLAGLYTLRIIAGATAAQVTLSFWLLVFSMFLFLSLALVKRYTELHTLLQRGELNAQGRGYRVDDLTILQSLGGSAGYLAVLVLALYINSPEVQKLYRQPMLIGFLCPVLLYWVSRVWLFAHRGLMPDDPVIFALTDKVSRGLVLIGVLILWGAL</sequence>
<dbReference type="Pfam" id="PF12710">
    <property type="entry name" value="HAD"/>
    <property type="match status" value="1"/>
</dbReference>
<comment type="caution">
    <text evidence="7">The sequence shown here is derived from an EMBL/GenBank/DDBJ whole genome shotgun (WGS) entry which is preliminary data.</text>
</comment>
<dbReference type="SUPFAM" id="SSF56784">
    <property type="entry name" value="HAD-like"/>
    <property type="match status" value="1"/>
</dbReference>
<evidence type="ECO:0000313" key="7">
    <source>
        <dbReference type="EMBL" id="NMQ18962.1"/>
    </source>
</evidence>
<keyword evidence="8" id="KW-1185">Reference proteome</keyword>
<keyword evidence="3 6" id="KW-0812">Transmembrane</keyword>
<feature type="transmembrane region" description="Helical" evidence="6">
    <location>
        <begin position="450"/>
        <end position="473"/>
    </location>
</feature>
<evidence type="ECO:0000256" key="3">
    <source>
        <dbReference type="ARBA" id="ARBA00022692"/>
    </source>
</evidence>
<reference evidence="7 8" key="1">
    <citation type="submission" date="2019-03" db="EMBL/GenBank/DDBJ databases">
        <title>Metabolic reconstructions from genomes of highly enriched 'Candidatus Accumulibacter' and 'Candidatus Competibacter' bioreactor populations.</title>
        <authorList>
            <person name="Annavajhala M.K."/>
            <person name="Welles L."/>
            <person name="Abbas B."/>
            <person name="Sorokin D."/>
            <person name="Park H."/>
            <person name="Van Loosdrecht M."/>
            <person name="Chandran K."/>
        </authorList>
    </citation>
    <scope>NUCLEOTIDE SEQUENCE [LARGE SCALE GENOMIC DNA]</scope>
    <source>
        <strain evidence="7 8">SBR_G</strain>
    </source>
</reference>
<dbReference type="InterPro" id="IPR036412">
    <property type="entry name" value="HAD-like_sf"/>
</dbReference>
<dbReference type="PANTHER" id="PTHR11048">
    <property type="entry name" value="PRENYLTRANSFERASES"/>
    <property type="match status" value="1"/>
</dbReference>
<evidence type="ECO:0000256" key="1">
    <source>
        <dbReference type="ARBA" id="ARBA00004141"/>
    </source>
</evidence>
<keyword evidence="4 6" id="KW-1133">Transmembrane helix</keyword>
<dbReference type="PANTHER" id="PTHR11048:SF5">
    <property type="entry name" value="DECAPRENYL-PHOSPHATE PHOSPHORIBOSYLTRANSFERASE"/>
    <property type="match status" value="1"/>
</dbReference>
<keyword evidence="2" id="KW-1003">Cell membrane</keyword>
<feature type="transmembrane region" description="Helical" evidence="6">
    <location>
        <begin position="419"/>
        <end position="438"/>
    </location>
</feature>
<dbReference type="Gene3D" id="3.40.50.1000">
    <property type="entry name" value="HAD superfamily/HAD-like"/>
    <property type="match status" value="1"/>
</dbReference>
<evidence type="ECO:0000256" key="5">
    <source>
        <dbReference type="ARBA" id="ARBA00023136"/>
    </source>
</evidence>
<protein>
    <submittedName>
        <fullName evidence="7">UbiA family prenyltransferase</fullName>
    </submittedName>
</protein>
<keyword evidence="5 6" id="KW-0472">Membrane</keyword>
<organism evidence="7 8">
    <name type="scientific">Candidatus Competibacter phosphatis</name>
    <dbReference type="NCBI Taxonomy" id="221280"/>
    <lineage>
        <taxon>Bacteria</taxon>
        <taxon>Pseudomonadati</taxon>
        <taxon>Pseudomonadota</taxon>
        <taxon>Gammaproteobacteria</taxon>
        <taxon>Candidatus Competibacteraceae</taxon>
        <taxon>Candidatus Competibacter</taxon>
    </lineage>
</organism>
<dbReference type="InterPro" id="IPR044878">
    <property type="entry name" value="UbiA_sf"/>
</dbReference>
<feature type="transmembrane region" description="Helical" evidence="6">
    <location>
        <begin position="219"/>
        <end position="239"/>
    </location>
</feature>
<dbReference type="Pfam" id="PF01040">
    <property type="entry name" value="UbiA"/>
    <property type="match status" value="1"/>
</dbReference>
<proteinExistence type="predicted"/>
<evidence type="ECO:0000256" key="4">
    <source>
        <dbReference type="ARBA" id="ARBA00022989"/>
    </source>
</evidence>
<gene>
    <name evidence="7" type="ORF">E4P82_06920</name>
</gene>
<dbReference type="Gene3D" id="1.10.357.140">
    <property type="entry name" value="UbiA prenyltransferase"/>
    <property type="match status" value="1"/>
</dbReference>